<proteinExistence type="inferred from homology"/>
<reference evidence="6 7" key="1">
    <citation type="submission" date="2018-06" db="EMBL/GenBank/DDBJ databases">
        <title>Extensive metabolic versatility and redundancy in microbially diverse, dynamic hydrothermal sediments.</title>
        <authorList>
            <person name="Dombrowski N."/>
            <person name="Teske A."/>
            <person name="Baker B.J."/>
        </authorList>
    </citation>
    <scope>NUCLEOTIDE SEQUENCE [LARGE SCALE GENOMIC DNA]</scope>
    <source>
        <strain evidence="6">B30_G17</strain>
    </source>
</reference>
<evidence type="ECO:0000259" key="5">
    <source>
        <dbReference type="PROSITE" id="PS50968"/>
    </source>
</evidence>
<keyword evidence="2 3" id="KW-0450">Lipoyl</keyword>
<dbReference type="InterPro" id="IPR033753">
    <property type="entry name" value="GCV_H/Fam206"/>
</dbReference>
<evidence type="ECO:0000313" key="7">
    <source>
        <dbReference type="Proteomes" id="UP000281962"/>
    </source>
</evidence>
<dbReference type="HAMAP" id="MF_00272">
    <property type="entry name" value="GcvH"/>
    <property type="match status" value="1"/>
</dbReference>
<dbReference type="NCBIfam" id="TIGR00527">
    <property type="entry name" value="gcvH"/>
    <property type="match status" value="1"/>
</dbReference>
<evidence type="ECO:0000256" key="4">
    <source>
        <dbReference type="PIRSR" id="PIRSR617453-50"/>
    </source>
</evidence>
<gene>
    <name evidence="3 6" type="primary">gcvH</name>
    <name evidence="6" type="ORF">DRJ21_01930</name>
</gene>
<dbReference type="AlphaFoldDB" id="A0A497ET01"/>
<evidence type="ECO:0000256" key="2">
    <source>
        <dbReference type="ARBA" id="ARBA00022823"/>
    </source>
</evidence>
<name>A0A497ET01_9CREN</name>
<dbReference type="GO" id="GO:0019464">
    <property type="term" value="P:glycine decarboxylation via glycine cleavage system"/>
    <property type="evidence" value="ECO:0007669"/>
    <property type="project" value="UniProtKB-UniRule"/>
</dbReference>
<evidence type="ECO:0000313" key="6">
    <source>
        <dbReference type="EMBL" id="RLE50162.1"/>
    </source>
</evidence>
<dbReference type="InterPro" id="IPR017453">
    <property type="entry name" value="GCV_H_sub"/>
</dbReference>
<comment type="cofactor">
    <cofactor evidence="3">
        <name>(R)-lipoate</name>
        <dbReference type="ChEBI" id="CHEBI:83088"/>
    </cofactor>
    <text evidence="3">Binds 1 lipoyl cofactor covalently.</text>
</comment>
<dbReference type="GO" id="GO:0005737">
    <property type="term" value="C:cytoplasm"/>
    <property type="evidence" value="ECO:0007669"/>
    <property type="project" value="TreeGrafter"/>
</dbReference>
<comment type="similarity">
    <text evidence="1 3">Belongs to the GcvH family.</text>
</comment>
<dbReference type="PANTHER" id="PTHR11715:SF3">
    <property type="entry name" value="GLYCINE CLEAVAGE SYSTEM H PROTEIN-RELATED"/>
    <property type="match status" value="1"/>
</dbReference>
<dbReference type="Pfam" id="PF01597">
    <property type="entry name" value="GCV_H"/>
    <property type="match status" value="1"/>
</dbReference>
<dbReference type="PROSITE" id="PS00189">
    <property type="entry name" value="LIPOYL"/>
    <property type="match status" value="1"/>
</dbReference>
<comment type="caution">
    <text evidence="6">The sequence shown here is derived from an EMBL/GenBank/DDBJ whole genome shotgun (WGS) entry which is preliminary data.</text>
</comment>
<protein>
    <recommendedName>
        <fullName evidence="3">Probable glycine cleavage system H protein</fullName>
    </recommendedName>
</protein>
<dbReference type="InterPro" id="IPR003016">
    <property type="entry name" value="2-oxoA_DH_lipoyl-BS"/>
</dbReference>
<dbReference type="GO" id="GO:0005960">
    <property type="term" value="C:glycine cleavage complex"/>
    <property type="evidence" value="ECO:0007669"/>
    <property type="project" value="InterPro"/>
</dbReference>
<dbReference type="InterPro" id="IPR000089">
    <property type="entry name" value="Biotin_lipoyl"/>
</dbReference>
<comment type="subunit">
    <text evidence="3">The glycine cleavage system is composed of four proteins: P, T, L and H.</text>
</comment>
<dbReference type="SUPFAM" id="SSF51230">
    <property type="entry name" value="Single hybrid motif"/>
    <property type="match status" value="1"/>
</dbReference>
<dbReference type="NCBIfam" id="NF002270">
    <property type="entry name" value="PRK01202.1"/>
    <property type="match status" value="1"/>
</dbReference>
<dbReference type="PROSITE" id="PS50968">
    <property type="entry name" value="BIOTINYL_LIPOYL"/>
    <property type="match status" value="1"/>
</dbReference>
<feature type="modified residue" description="N6-lipoyllysine" evidence="3 4">
    <location>
        <position position="68"/>
    </location>
</feature>
<evidence type="ECO:0000256" key="1">
    <source>
        <dbReference type="ARBA" id="ARBA00009249"/>
    </source>
</evidence>
<dbReference type="InterPro" id="IPR011053">
    <property type="entry name" value="Single_hybrid_motif"/>
</dbReference>
<accession>A0A497ET01</accession>
<dbReference type="InterPro" id="IPR002930">
    <property type="entry name" value="GCV_H"/>
</dbReference>
<dbReference type="Gene3D" id="2.40.50.100">
    <property type="match status" value="1"/>
</dbReference>
<evidence type="ECO:0000256" key="3">
    <source>
        <dbReference type="HAMAP-Rule" id="MF_00272"/>
    </source>
</evidence>
<organism evidence="6 7">
    <name type="scientific">Thermoproteota archaeon</name>
    <dbReference type="NCBI Taxonomy" id="2056631"/>
    <lineage>
        <taxon>Archaea</taxon>
        <taxon>Thermoproteota</taxon>
    </lineage>
</organism>
<feature type="domain" description="Lipoyl-binding" evidence="5">
    <location>
        <begin position="27"/>
        <end position="109"/>
    </location>
</feature>
<dbReference type="PANTHER" id="PTHR11715">
    <property type="entry name" value="GLYCINE CLEAVAGE SYSTEM H PROTEIN"/>
    <property type="match status" value="1"/>
</dbReference>
<dbReference type="Proteomes" id="UP000281962">
    <property type="component" value="Unassembled WGS sequence"/>
</dbReference>
<dbReference type="GO" id="GO:0009249">
    <property type="term" value="P:protein lipoylation"/>
    <property type="evidence" value="ECO:0007669"/>
    <property type="project" value="TreeGrafter"/>
</dbReference>
<comment type="function">
    <text evidence="3">The glycine cleavage system catalyzes the degradation of glycine. The H protein shuttles the methylamine group of glycine from the P protein to the T protein.</text>
</comment>
<dbReference type="CDD" id="cd06848">
    <property type="entry name" value="GCS_H"/>
    <property type="match status" value="1"/>
</dbReference>
<sequence>MSEEYEVREGLYYTQDHTWAEVLPDGTVKVGITDYAQKQLKTVRRVRLEEEGAEVTQFEPFGIIESTKATSDLISPVSGKIKKVNDRVLRQPSIVNTDPYGAGWLIIIEPSNLEEELESLLSAEEYKEYQV</sequence>
<dbReference type="EMBL" id="QMQY01000071">
    <property type="protein sequence ID" value="RLE50162.1"/>
    <property type="molecule type" value="Genomic_DNA"/>
</dbReference>